<gene>
    <name evidence="3" type="ORF">BatF92_05580</name>
    <name evidence="11" type="ORF">DW011_02250</name>
    <name evidence="10" type="ORF">DW780_17175</name>
    <name evidence="4" type="ORF">ERS852511_00933</name>
    <name evidence="8" type="ORF">GAN59_06555</name>
    <name evidence="6" type="ORF">GAN75_15735</name>
    <name evidence="7" type="ORF">GAN93_02345</name>
    <name evidence="5" type="ORF">GAO51_06615</name>
    <name evidence="13" type="ORF">KQP59_20930</name>
    <name evidence="12" type="ORF">KQP68_23635</name>
    <name evidence="14" type="ORF">KQP74_23375</name>
    <name evidence="9" type="ORF">PO127_07860</name>
</gene>
<dbReference type="PANTHER" id="PTHR13833:SF71">
    <property type="entry name" value="NHL DOMAIN-CONTAINING PROTEIN"/>
    <property type="match status" value="1"/>
</dbReference>
<dbReference type="AlphaFoldDB" id="A0A0P0FIJ0"/>
<keyword evidence="1" id="KW-0677">Repeat</keyword>
<dbReference type="EMBL" id="JAQNVG010000010">
    <property type="protein sequence ID" value="MDC2235660.1"/>
    <property type="molecule type" value="Genomic_DNA"/>
</dbReference>
<dbReference type="EMBL" id="CP083681">
    <property type="protein sequence ID" value="UYU70716.1"/>
    <property type="molecule type" value="Genomic_DNA"/>
</dbReference>
<sequence>MRNLLQKCFKWQWLVCLAVGCCFSSCKDDEESTSGYDPNKPIVLTDFYPPEGKLATQVILNGSNFGDSKENVKVFFNDKEASVISVKDDRMLVLAPKRASTIEDPECVVKVQVHEQIEEYKQTFDYYIQTTVTTLVGGSTSAQVNPTGTIPLSEAQFRANIDRCICVDQDKNVFFLVDNDGKFAAFMLNEEADKLISLKSDINALFNSPVLGYNSKDDIVYQFWANRDSHEVYYFDPKTDYAPTTAISSISWDDPNFPNIEGFGVWAAKCNFTMGPDGKMYSRMLGGNLVRIDVENARGENLTNGDLVGTKDGSAYGLVFDPQDENVFYFSNNDKHCIYKYDLRTKECACWAGQEGKSGYLDGPIGQAMFNKPGQMCVDSEGNIILTDTENHCIRKITMSTGYVSTLAGKPQNSGYVNGSAEDAQFKKPLGICIDNDDVMYIGDSENRAIRRLAVE</sequence>
<dbReference type="InterPro" id="IPR014756">
    <property type="entry name" value="Ig_E-set"/>
</dbReference>
<dbReference type="PATRIC" id="fig|818.23.peg.4268"/>
<dbReference type="Proteomes" id="UP000460317">
    <property type="component" value="Unassembled WGS sequence"/>
</dbReference>
<dbReference type="Pfam" id="PF01436">
    <property type="entry name" value="NHL"/>
    <property type="match status" value="1"/>
</dbReference>
<dbReference type="Proteomes" id="UP000436825">
    <property type="component" value="Unassembled WGS sequence"/>
</dbReference>
<dbReference type="CDD" id="cd00603">
    <property type="entry name" value="IPT_PCSR"/>
    <property type="match status" value="1"/>
</dbReference>
<evidence type="ECO:0000313" key="3">
    <source>
        <dbReference type="EMBL" id="BCA48616.1"/>
    </source>
</evidence>
<dbReference type="EMBL" id="CZAP01000002">
    <property type="protein sequence ID" value="CUP03762.1"/>
    <property type="molecule type" value="Genomic_DNA"/>
</dbReference>
<accession>C6IKM8</accession>
<evidence type="ECO:0000313" key="20">
    <source>
        <dbReference type="Proteomes" id="UP000460317"/>
    </source>
</evidence>
<dbReference type="EMBL" id="QSJP01000016">
    <property type="protein sequence ID" value="RHD85850.1"/>
    <property type="molecule type" value="Genomic_DNA"/>
</dbReference>
<evidence type="ECO:0000313" key="7">
    <source>
        <dbReference type="EMBL" id="KAB4455835.1"/>
    </source>
</evidence>
<evidence type="ECO:0000313" key="10">
    <source>
        <dbReference type="EMBL" id="RHD85850.1"/>
    </source>
</evidence>
<evidence type="ECO:0000313" key="8">
    <source>
        <dbReference type="EMBL" id="KAB4476834.1"/>
    </source>
</evidence>
<feature type="domain" description="IPT/TIG" evidence="2">
    <location>
        <begin position="44"/>
        <end position="126"/>
    </location>
</feature>
<dbReference type="KEGG" id="btho:Btheta7330_04145"/>
<dbReference type="InterPro" id="IPR002909">
    <property type="entry name" value="IPT_dom"/>
</dbReference>
<dbReference type="PROSITE" id="PS51257">
    <property type="entry name" value="PROKAR_LIPOPROTEIN"/>
    <property type="match status" value="1"/>
</dbReference>
<evidence type="ECO:0000313" key="11">
    <source>
        <dbReference type="EMBL" id="RHL63975.1"/>
    </source>
</evidence>
<dbReference type="Proteomes" id="UP000440614">
    <property type="component" value="Unassembled WGS sequence"/>
</dbReference>
<dbReference type="Proteomes" id="UP001217776">
    <property type="component" value="Unassembled WGS sequence"/>
</dbReference>
<evidence type="ECO:0000313" key="17">
    <source>
        <dbReference type="Proteomes" id="UP000284785"/>
    </source>
</evidence>
<dbReference type="Gene3D" id="2.60.40.10">
    <property type="entry name" value="Immunoglobulins"/>
    <property type="match status" value="1"/>
</dbReference>
<dbReference type="RefSeq" id="WP_008760962.1">
    <property type="nucleotide sequence ID" value="NZ_AP022660.1"/>
</dbReference>
<accession>A0A0P0FIJ0</accession>
<dbReference type="Proteomes" id="UP000284785">
    <property type="component" value="Unassembled WGS sequence"/>
</dbReference>
<dbReference type="EMBL" id="CP083680">
    <property type="protein sequence ID" value="UYU66511.1"/>
    <property type="molecule type" value="Genomic_DNA"/>
</dbReference>
<evidence type="ECO:0000313" key="14">
    <source>
        <dbReference type="EMBL" id="UYU90824.1"/>
    </source>
</evidence>
<reference evidence="18 19" key="3">
    <citation type="journal article" date="2019" name="Nat. Med.">
        <title>A library of human gut bacterial isolates paired with longitudinal multiomics data enables mechanistic microbiome research.</title>
        <authorList>
            <person name="Poyet M."/>
            <person name="Groussin M."/>
            <person name="Gibbons S.M."/>
            <person name="Avila-Pacheco J."/>
            <person name="Jiang X."/>
            <person name="Kearney S.M."/>
            <person name="Perrotta A.R."/>
            <person name="Berdy B."/>
            <person name="Zhao S."/>
            <person name="Lieberman T.D."/>
            <person name="Swanson P.K."/>
            <person name="Smith M."/>
            <person name="Roesemann S."/>
            <person name="Alexander J.E."/>
            <person name="Rich S.A."/>
            <person name="Livny J."/>
            <person name="Vlamakis H."/>
            <person name="Clish C."/>
            <person name="Bullock K."/>
            <person name="Deik A."/>
            <person name="Scott J."/>
            <person name="Pierce K.A."/>
            <person name="Xavier R.J."/>
            <person name="Alm E.J."/>
        </authorList>
    </citation>
    <scope>NUCLEOTIDE SEQUENCE [LARGE SCALE GENOMIC DNA]</scope>
    <source>
        <strain evidence="8 21">BIOML-A156</strain>
        <strain evidence="6 18">BIOML-A160</strain>
        <strain evidence="7 20">BIOML-A165</strain>
        <strain evidence="5 19">BIOML-A188</strain>
    </source>
</reference>
<evidence type="ECO:0000313" key="5">
    <source>
        <dbReference type="EMBL" id="KAB4314490.1"/>
    </source>
</evidence>
<dbReference type="EMBL" id="WCRS01000003">
    <property type="protein sequence ID" value="KAB4476834.1"/>
    <property type="molecule type" value="Genomic_DNA"/>
</dbReference>
<dbReference type="Proteomes" id="UP001156216">
    <property type="component" value="Chromosome"/>
</dbReference>
<dbReference type="Proteomes" id="UP001162960">
    <property type="component" value="Chromosome"/>
</dbReference>
<dbReference type="SUPFAM" id="SSF101898">
    <property type="entry name" value="NHL repeat"/>
    <property type="match status" value="1"/>
</dbReference>
<reference evidence="12 23" key="5">
    <citation type="submission" date="2021-06" db="EMBL/GenBank/DDBJ databases">
        <title>Interrogation of the integrated mobile genetic elements in gut-associated Bacteroides with a consensus prediction approach.</title>
        <authorList>
            <person name="Campbell D.E."/>
            <person name="Leigh J.R."/>
            <person name="Kim T."/>
            <person name="England W."/>
            <person name="Whitaker R.J."/>
            <person name="Degnan P.H."/>
        </authorList>
    </citation>
    <scope>NUCLEOTIDE SEQUENCE [LARGE SCALE GENOMIC DNA]</scope>
    <source>
        <strain evidence="14">VPI-3443</strain>
        <strain evidence="13">VPI-BTDOT2</strain>
        <strain evidence="12 23">WAL8669</strain>
    </source>
</reference>
<dbReference type="PANTHER" id="PTHR13833">
    <property type="match status" value="1"/>
</dbReference>
<dbReference type="Gene3D" id="2.120.10.30">
    <property type="entry name" value="TolB, C-terminal domain"/>
    <property type="match status" value="1"/>
</dbReference>
<organism evidence="5 19">
    <name type="scientific">Bacteroides thetaiotaomicron</name>
    <dbReference type="NCBI Taxonomy" id="818"/>
    <lineage>
        <taxon>Bacteria</taxon>
        <taxon>Pseudomonadati</taxon>
        <taxon>Bacteroidota</taxon>
        <taxon>Bacteroidia</taxon>
        <taxon>Bacteroidales</taxon>
        <taxon>Bacteroidaceae</taxon>
        <taxon>Bacteroides</taxon>
    </lineage>
</organism>
<dbReference type="SUPFAM" id="SSF81296">
    <property type="entry name" value="E set domains"/>
    <property type="match status" value="1"/>
</dbReference>
<dbReference type="EMBL" id="CP083685">
    <property type="protein sequence ID" value="UYU90824.1"/>
    <property type="molecule type" value="Genomic_DNA"/>
</dbReference>
<evidence type="ECO:0000259" key="2">
    <source>
        <dbReference type="Pfam" id="PF01833"/>
    </source>
</evidence>
<dbReference type="Proteomes" id="UP000095576">
    <property type="component" value="Unassembled WGS sequence"/>
</dbReference>
<proteinExistence type="predicted"/>
<evidence type="ECO:0000313" key="15">
    <source>
        <dbReference type="Proteomes" id="UP000095576"/>
    </source>
</evidence>
<name>A0A0P0FIJ0_BACT4</name>
<reference evidence="4 15" key="1">
    <citation type="submission" date="2015-09" db="EMBL/GenBank/DDBJ databases">
        <authorList>
            <consortium name="Pathogen Informatics"/>
        </authorList>
    </citation>
    <scope>NUCLEOTIDE SEQUENCE [LARGE SCALE GENOMIC DNA]</scope>
    <source>
        <strain evidence="4 15">2789STDY5834899</strain>
    </source>
</reference>
<evidence type="ECO:0000313" key="13">
    <source>
        <dbReference type="EMBL" id="UYU70716.1"/>
    </source>
</evidence>
<dbReference type="Proteomes" id="UP000283616">
    <property type="component" value="Unassembled WGS sequence"/>
</dbReference>
<evidence type="ECO:0000313" key="6">
    <source>
        <dbReference type="EMBL" id="KAB4454613.1"/>
    </source>
</evidence>
<evidence type="ECO:0000313" key="21">
    <source>
        <dbReference type="Proteomes" id="UP000488521"/>
    </source>
</evidence>
<dbReference type="InterPro" id="IPR013783">
    <property type="entry name" value="Ig-like_fold"/>
</dbReference>
<dbReference type="EMBL" id="WCSB01000001">
    <property type="protein sequence ID" value="KAB4455835.1"/>
    <property type="molecule type" value="Genomic_DNA"/>
</dbReference>
<evidence type="ECO:0000313" key="16">
    <source>
        <dbReference type="Proteomes" id="UP000283616"/>
    </source>
</evidence>
<dbReference type="InterPro" id="IPR011042">
    <property type="entry name" value="6-blade_b-propeller_TolB-like"/>
</dbReference>
<evidence type="ECO:0000313" key="12">
    <source>
        <dbReference type="EMBL" id="UYU66511.1"/>
    </source>
</evidence>
<dbReference type="EMBL" id="WCRW01000010">
    <property type="protein sequence ID" value="KAB4454613.1"/>
    <property type="molecule type" value="Genomic_DNA"/>
</dbReference>
<dbReference type="GeneID" id="60925255"/>
<evidence type="ECO:0000313" key="19">
    <source>
        <dbReference type="Proteomes" id="UP000440614"/>
    </source>
</evidence>
<evidence type="ECO:0000313" key="18">
    <source>
        <dbReference type="Proteomes" id="UP000436825"/>
    </source>
</evidence>
<evidence type="ECO:0000313" key="23">
    <source>
        <dbReference type="Proteomes" id="UP001156218"/>
    </source>
</evidence>
<dbReference type="EMBL" id="QROV01000002">
    <property type="protein sequence ID" value="RHL63975.1"/>
    <property type="molecule type" value="Genomic_DNA"/>
</dbReference>
<reference evidence="16 17" key="2">
    <citation type="submission" date="2018-08" db="EMBL/GenBank/DDBJ databases">
        <title>A genome reference for cultivated species of the human gut microbiota.</title>
        <authorList>
            <person name="Zou Y."/>
            <person name="Xue W."/>
            <person name="Luo G."/>
        </authorList>
    </citation>
    <scope>NUCLEOTIDE SEQUENCE [LARGE SCALE GENOMIC DNA]</scope>
    <source>
        <strain evidence="11 16">AF37-12</strain>
        <strain evidence="10 17">AM30-26</strain>
    </source>
</reference>
<dbReference type="Pfam" id="PF01833">
    <property type="entry name" value="TIG"/>
    <property type="match status" value="1"/>
</dbReference>
<dbReference type="EMBL" id="AP022660">
    <property type="protein sequence ID" value="BCA48616.1"/>
    <property type="molecule type" value="Genomic_DNA"/>
</dbReference>
<evidence type="ECO:0000313" key="22">
    <source>
        <dbReference type="Proteomes" id="UP000500882"/>
    </source>
</evidence>
<evidence type="ECO:0000256" key="1">
    <source>
        <dbReference type="ARBA" id="ARBA00022737"/>
    </source>
</evidence>
<evidence type="ECO:0000313" key="4">
    <source>
        <dbReference type="EMBL" id="CUP03762.1"/>
    </source>
</evidence>
<dbReference type="Proteomes" id="UP001156218">
    <property type="component" value="Chromosome"/>
</dbReference>
<reference evidence="3 22" key="4">
    <citation type="submission" date="2020-02" db="EMBL/GenBank/DDBJ databases">
        <title>Whole-genome sequencing and comparative analysis of the genomes of Bacteroides thetaiotaomicron and Escherichia coli isolated from a healthy resident in Vietnam.</title>
        <authorList>
            <person name="Mohsin M."/>
            <person name="Tanaka K."/>
            <person name="Kawahara R."/>
            <person name="Kondo S."/>
            <person name="Noguchi H."/>
            <person name="Motooka D."/>
            <person name="Nakamura S."/>
            <person name="Khong D.T."/>
            <person name="Nguyen T.N."/>
            <person name="Tran H.T."/>
            <person name="Yamamoto Y."/>
        </authorList>
    </citation>
    <scope>NUCLEOTIDE SEQUENCE [LARGE SCALE GENOMIC DNA]</scope>
    <source>
        <strain evidence="3 22">F9-2</strain>
    </source>
</reference>
<dbReference type="EMBL" id="WCSY01000005">
    <property type="protein sequence ID" value="KAB4314490.1"/>
    <property type="molecule type" value="Genomic_DNA"/>
</dbReference>
<dbReference type="Proteomes" id="UP000488521">
    <property type="component" value="Unassembled WGS sequence"/>
</dbReference>
<dbReference type="InterPro" id="IPR001258">
    <property type="entry name" value="NHL_repeat"/>
</dbReference>
<dbReference type="Proteomes" id="UP000500882">
    <property type="component" value="Chromosome"/>
</dbReference>
<dbReference type="DNASU" id="1071823"/>
<evidence type="ECO:0000313" key="9">
    <source>
        <dbReference type="EMBL" id="MDC2235660.1"/>
    </source>
</evidence>
<reference evidence="9" key="6">
    <citation type="submission" date="2022-10" db="EMBL/GenBank/DDBJ databases">
        <title>Human gut microbiome strain richness.</title>
        <authorList>
            <person name="Chen-Liaw A."/>
        </authorList>
    </citation>
    <scope>NUCLEOTIDE SEQUENCE</scope>
    <source>
        <strain evidence="9">1001283st1_A3_1001283B150304_161114</strain>
    </source>
</reference>
<protein>
    <submittedName>
        <fullName evidence="4">Cell surface protein</fullName>
    </submittedName>
    <submittedName>
        <fullName evidence="9">IPT/TIG domain-containing protein</fullName>
    </submittedName>
</protein>